<feature type="region of interest" description="Disordered" evidence="1">
    <location>
        <begin position="1"/>
        <end position="43"/>
    </location>
</feature>
<comment type="caution">
    <text evidence="2">The sequence shown here is derived from an EMBL/GenBank/DDBJ whole genome shotgun (WGS) entry which is preliminary data.</text>
</comment>
<dbReference type="Proteomes" id="UP000031014">
    <property type="component" value="Unassembled WGS sequence"/>
</dbReference>
<dbReference type="AlphaFoldDB" id="A0A0A8XAR3"/>
<protein>
    <submittedName>
        <fullName evidence="2">Uncharacterized protein</fullName>
    </submittedName>
</protein>
<evidence type="ECO:0000313" key="3">
    <source>
        <dbReference type="Proteomes" id="UP000031014"/>
    </source>
</evidence>
<accession>A0A0A8XAR3</accession>
<evidence type="ECO:0000256" key="1">
    <source>
        <dbReference type="SAM" id="MobiDB-lite"/>
    </source>
</evidence>
<reference evidence="2 3" key="1">
    <citation type="submission" date="2013-06" db="EMBL/GenBank/DDBJ databases">
        <title>Whole genome shotgun sequence of Bacillus selenatarsenatis SF-1.</title>
        <authorList>
            <person name="Kuroda M."/>
            <person name="Sei K."/>
            <person name="Yamashita M."/>
            <person name="Ike M."/>
        </authorList>
    </citation>
    <scope>NUCLEOTIDE SEQUENCE [LARGE SCALE GENOMIC DNA]</scope>
    <source>
        <strain evidence="2 3">SF-1</strain>
    </source>
</reference>
<name>A0A0A8XAR3_MESS1</name>
<keyword evidence="3" id="KW-1185">Reference proteome</keyword>
<evidence type="ECO:0000313" key="2">
    <source>
        <dbReference type="EMBL" id="GAM16344.1"/>
    </source>
</evidence>
<sequence length="43" mass="4933">MQESVRQQGHDGKKLLKNGRKCPSSRSSRTETPEKRKKVSVIH</sequence>
<dbReference type="EMBL" id="BASE01000119">
    <property type="protein sequence ID" value="GAM16344.1"/>
    <property type="molecule type" value="Genomic_DNA"/>
</dbReference>
<organism evidence="2 3">
    <name type="scientific">Mesobacillus selenatarsenatis (strain DSM 18680 / JCM 14380 / FERM P-15431 / SF-1)</name>
    <dbReference type="NCBI Taxonomy" id="1321606"/>
    <lineage>
        <taxon>Bacteria</taxon>
        <taxon>Bacillati</taxon>
        <taxon>Bacillota</taxon>
        <taxon>Bacilli</taxon>
        <taxon>Bacillales</taxon>
        <taxon>Bacillaceae</taxon>
        <taxon>Mesobacillus</taxon>
    </lineage>
</organism>
<proteinExistence type="predicted"/>
<gene>
    <name evidence="2" type="ORF">SAMD00020551_4533</name>
</gene>